<feature type="region of interest" description="Disordered" evidence="5">
    <location>
        <begin position="656"/>
        <end position="744"/>
    </location>
</feature>
<accession>A0AAV2R0D6</accession>
<feature type="compositionally biased region" description="Low complexity" evidence="5">
    <location>
        <begin position="474"/>
        <end position="498"/>
    </location>
</feature>
<evidence type="ECO:0000256" key="4">
    <source>
        <dbReference type="PROSITE-ProRule" id="PRU00600"/>
    </source>
</evidence>
<feature type="region of interest" description="Disordered" evidence="5">
    <location>
        <begin position="201"/>
        <end position="220"/>
    </location>
</feature>
<dbReference type="GO" id="GO:0010571">
    <property type="term" value="P:positive regulation of nuclear cell cycle DNA replication"/>
    <property type="evidence" value="ECO:0007669"/>
    <property type="project" value="TreeGrafter"/>
</dbReference>
<evidence type="ECO:0000313" key="7">
    <source>
        <dbReference type="EMBL" id="CAL4102935.1"/>
    </source>
</evidence>
<evidence type="ECO:0000256" key="3">
    <source>
        <dbReference type="ARBA" id="ARBA00022833"/>
    </source>
</evidence>
<evidence type="ECO:0000256" key="5">
    <source>
        <dbReference type="SAM" id="MobiDB-lite"/>
    </source>
</evidence>
<sequence>MVSPSKKKRHIKGRLSGAQQLLKKKGDKNENSNYKPLKGKYFYLDLKGFKGAQTIASDLVNLGGHVEEFLSKEVNYVITNRSFNQAARGGGSPNSDQTASHGVASPSAVALPSPLTPQPLSSLASYSHDSPLNVDSPKEDSKKKAPRTRAEALLERACVRRQGRQGTSDVLENARLWNVPVWPLQKLVKWLTGLKEREKLHTSRTNNNTKLSSSASSGATKVQRMKAPYIKTEAFNRFYKPLYKELSSWPTLHLNCGFGVSPFADPRQVKAKQQAKSSSAHKDDHKEKAGREKKRKEGGYCELCASSYTNLRFHLQSDSHLAFVRDQNNYLDLDELIRGSKEIGETLQSGPLGSLEDLDHVDQSLNCRQVKETSQNKNNNNGGNRDSCTLTLTPSGLTVSTSRPSTPISPAPPSVSETHHTANSVLVVNSESQKDIIKCHTNLVVDKTSEKSPEILEKKLAICDSSTANLGNASESSPLSKLVSSSSTSESTEATSSCLNEVESLKTITSNLASFPEEPVNKLSSSVVLSKSTHNLDEPNTSVSKADTLDSSNVVERVKTSGDKTQPDKAKAVTPKPVSIVRRRSRRLSSLDPQESTTSEGSTSANSVLKPSNKKPKENKKVIFPDSETSQCPPSENKEKEMVRLIQDDDTKIEVFCHKEGSRTSKRLGKTNTDTKTELPAPRETRLTRHRKSSCRSDRSESEISIDSHGVVDDPPSSVDMVDKTAKRGRPRSGQALLDEGPDSLVKCNGGTELLNGAYKLKNRRSSRANSDETDNTTHCRTNGVHHSISEKVVIKDIVSSVNRKKIEYKRSNLRRRTTDQQNISETESVENEKEKIMKNKCKNNIDSRTDGSDVCGESKDTKRRTSLEQGSEKANARRRTGRSFKKKIQIKDDENDDEEEESKPIGRPKGSFKKKIQIKDDENDDAERGRAVGMRNRKTRYDLALLNNEDDDDIFFGFPEEALKFQQSSNRSKSNSTNGSQKCGRPLKEFSSKSKEKDQKKRMSDAERFLRDNKEYYHFEETTDRLRSKSERSPGTKTDEEHEESDQSKSKEELSAKEKSRKSSKRMRIRKDRRGTQSSESSNDDQDNKPTNEDPKSPKAKRRLSHQDSDDSDSYGKIEKLKALKEQRQAEERDRRTKKRLEERKKRLEERGKSEEEPEKNVELKVKESEKVKDTDLEKNSLKDKAKIKTKDESKSNENIIEESSRSKRRVNRESKVIGSSDDEILDKEDKIKEDKKNIFIKNLVKYEEEKNIQFKSRYEECDMFGKEVAELYFSFESVPEQESWYQTYQRFIDGIAENEFVYEDDPLKFVLPYEMPKEYIREQINAIRRSLMSKKKLELAELARKSPRCHASTLAILSDIIPTRKSSRSINSDNHKQRWVFNGISSNGSATVSLEGSTGGMSDLGCDMELLVQHMEQVMQNSIGEIPPASDNSLVQKIAGAGIQLLDDSPDLKKTPPKKRGKKKRILAKRENEYSKLCDSFLASDVDQAFLESLREESKESLQLCPDNILTCDSATVIEEFYKCGCTDRLSCDEFSSADEGTEVSSVASFCDSETIDGSITSETKRVRTSKRRKNLTGWPKVKKKKKSVVASHTDTDDNDSALGCVDDLEPKKKRRIMHNSYNLLEQISSEELASLDADRRASPRKRSSVYYMDSWQFRYRTCK</sequence>
<proteinExistence type="predicted"/>
<dbReference type="Pfam" id="PF07535">
    <property type="entry name" value="zf-DBF"/>
    <property type="match status" value="1"/>
</dbReference>
<feature type="compositionally biased region" description="Basic and acidic residues" evidence="5">
    <location>
        <begin position="831"/>
        <end position="876"/>
    </location>
</feature>
<evidence type="ECO:0000259" key="6">
    <source>
        <dbReference type="PROSITE" id="PS51265"/>
    </source>
</evidence>
<feature type="region of interest" description="Disordered" evidence="5">
    <location>
        <begin position="469"/>
        <end position="498"/>
    </location>
</feature>
<gene>
    <name evidence="7" type="ORF">MNOR_LOCUS17434</name>
</gene>
<feature type="compositionally biased region" description="Basic and acidic residues" evidence="5">
    <location>
        <begin position="1106"/>
        <end position="1197"/>
    </location>
</feature>
<feature type="region of interest" description="Disordered" evidence="5">
    <location>
        <begin position="371"/>
        <end position="419"/>
    </location>
</feature>
<dbReference type="InterPro" id="IPR038545">
    <property type="entry name" value="Znf_DBF_sf"/>
</dbReference>
<dbReference type="GO" id="GO:0003676">
    <property type="term" value="F:nucleic acid binding"/>
    <property type="evidence" value="ECO:0007669"/>
    <property type="project" value="InterPro"/>
</dbReference>
<dbReference type="FunFam" id="6.10.250.3410:FF:000001">
    <property type="entry name" value="Protein DBF4 homolog A"/>
    <property type="match status" value="1"/>
</dbReference>
<dbReference type="PANTHER" id="PTHR15375">
    <property type="entry name" value="ACTIVATOR OF S-PHASE KINASE-RELATED"/>
    <property type="match status" value="1"/>
</dbReference>
<feature type="region of interest" description="Disordered" evidence="5">
    <location>
        <begin position="813"/>
        <end position="939"/>
    </location>
</feature>
<dbReference type="Gene3D" id="6.10.250.3410">
    <property type="entry name" value="DBF zinc finger"/>
    <property type="match status" value="1"/>
</dbReference>
<feature type="compositionally biased region" description="Basic and acidic residues" evidence="5">
    <location>
        <begin position="673"/>
        <end position="687"/>
    </location>
</feature>
<evidence type="ECO:0000256" key="2">
    <source>
        <dbReference type="ARBA" id="ARBA00022771"/>
    </source>
</evidence>
<feature type="compositionally biased region" description="Polar residues" evidence="5">
    <location>
        <begin position="538"/>
        <end position="554"/>
    </location>
</feature>
<feature type="compositionally biased region" description="Basic and acidic residues" evidence="5">
    <location>
        <begin position="556"/>
        <end position="571"/>
    </location>
</feature>
<dbReference type="EMBL" id="CAXKWB010011983">
    <property type="protein sequence ID" value="CAL4102935.1"/>
    <property type="molecule type" value="Genomic_DNA"/>
</dbReference>
<name>A0AAV2R0D6_MEGNR</name>
<feature type="compositionally biased region" description="Basic and acidic residues" evidence="5">
    <location>
        <begin position="280"/>
        <end position="294"/>
    </location>
</feature>
<keyword evidence="2 4" id="KW-0863">Zinc-finger</keyword>
<dbReference type="Proteomes" id="UP001497623">
    <property type="component" value="Unassembled WGS sequence"/>
</dbReference>
<evidence type="ECO:0000256" key="1">
    <source>
        <dbReference type="ARBA" id="ARBA00022723"/>
    </source>
</evidence>
<keyword evidence="1" id="KW-0479">Metal-binding</keyword>
<evidence type="ECO:0000313" key="8">
    <source>
        <dbReference type="Proteomes" id="UP001497623"/>
    </source>
</evidence>
<feature type="compositionally biased region" description="Polar residues" evidence="5">
    <location>
        <begin position="592"/>
        <end position="609"/>
    </location>
</feature>
<feature type="compositionally biased region" description="Basic residues" evidence="5">
    <location>
        <begin position="877"/>
        <end position="889"/>
    </location>
</feature>
<dbReference type="SMART" id="SM00586">
    <property type="entry name" value="ZnF_DBF"/>
    <property type="match status" value="1"/>
</dbReference>
<feature type="compositionally biased region" description="Basic residues" evidence="5">
    <location>
        <begin position="1"/>
        <end position="13"/>
    </location>
</feature>
<dbReference type="GO" id="GO:0008270">
    <property type="term" value="F:zinc ion binding"/>
    <property type="evidence" value="ECO:0007669"/>
    <property type="project" value="UniProtKB-KW"/>
</dbReference>
<feature type="region of interest" description="Disordered" evidence="5">
    <location>
        <begin position="534"/>
        <end position="640"/>
    </location>
</feature>
<organism evidence="7 8">
    <name type="scientific">Meganyctiphanes norvegica</name>
    <name type="common">Northern krill</name>
    <name type="synonym">Thysanopoda norvegica</name>
    <dbReference type="NCBI Taxonomy" id="48144"/>
    <lineage>
        <taxon>Eukaryota</taxon>
        <taxon>Metazoa</taxon>
        <taxon>Ecdysozoa</taxon>
        <taxon>Arthropoda</taxon>
        <taxon>Crustacea</taxon>
        <taxon>Multicrustacea</taxon>
        <taxon>Malacostraca</taxon>
        <taxon>Eumalacostraca</taxon>
        <taxon>Eucarida</taxon>
        <taxon>Euphausiacea</taxon>
        <taxon>Euphausiidae</taxon>
        <taxon>Meganyctiphanes</taxon>
    </lineage>
</organism>
<feature type="compositionally biased region" description="Basic residues" evidence="5">
    <location>
        <begin position="1060"/>
        <end position="1074"/>
    </location>
</feature>
<feature type="region of interest" description="Disordered" evidence="5">
    <location>
        <begin position="1"/>
        <end position="36"/>
    </location>
</feature>
<comment type="caution">
    <text evidence="7">The sequence shown here is derived from an EMBL/GenBank/DDBJ whole genome shotgun (WGS) entry which is preliminary data.</text>
</comment>
<feature type="compositionally biased region" description="Low complexity" evidence="5">
    <location>
        <begin position="703"/>
        <end position="720"/>
    </location>
</feature>
<feature type="region of interest" description="Disordered" evidence="5">
    <location>
        <begin position="763"/>
        <end position="783"/>
    </location>
</feature>
<dbReference type="GO" id="GO:0031431">
    <property type="term" value="C:Dbf4-dependent protein kinase complex"/>
    <property type="evidence" value="ECO:0007669"/>
    <property type="project" value="TreeGrafter"/>
</dbReference>
<reference evidence="7 8" key="1">
    <citation type="submission" date="2024-05" db="EMBL/GenBank/DDBJ databases">
        <authorList>
            <person name="Wallberg A."/>
        </authorList>
    </citation>
    <scope>NUCLEOTIDE SEQUENCE [LARGE SCALE GENOMIC DNA]</scope>
</reference>
<feature type="region of interest" description="Disordered" evidence="5">
    <location>
        <begin position="267"/>
        <end position="294"/>
    </location>
</feature>
<dbReference type="GO" id="GO:0043539">
    <property type="term" value="F:protein serine/threonine kinase activator activity"/>
    <property type="evidence" value="ECO:0007669"/>
    <property type="project" value="TreeGrafter"/>
</dbReference>
<keyword evidence="8" id="KW-1185">Reference proteome</keyword>
<feature type="compositionally biased region" description="Basic and acidic residues" evidence="5">
    <location>
        <begin position="136"/>
        <end position="149"/>
    </location>
</feature>
<feature type="region of interest" description="Disordered" evidence="5">
    <location>
        <begin position="86"/>
        <end position="149"/>
    </location>
</feature>
<feature type="compositionally biased region" description="Polar residues" evidence="5">
    <location>
        <begin position="203"/>
        <end position="220"/>
    </location>
</feature>
<feature type="domain" description="DBF4-type" evidence="6">
    <location>
        <begin position="294"/>
        <end position="343"/>
    </location>
</feature>
<dbReference type="GO" id="GO:1901987">
    <property type="term" value="P:regulation of cell cycle phase transition"/>
    <property type="evidence" value="ECO:0007669"/>
    <property type="project" value="TreeGrafter"/>
</dbReference>
<keyword evidence="3" id="KW-0862">Zinc</keyword>
<dbReference type="InterPro" id="IPR006572">
    <property type="entry name" value="Znf_DBF"/>
</dbReference>
<dbReference type="PANTHER" id="PTHR15375:SF26">
    <property type="entry name" value="PROTEIN CHIFFON"/>
    <property type="match status" value="1"/>
</dbReference>
<dbReference type="InterPro" id="IPR051590">
    <property type="entry name" value="Replication_Regulatory_Kinase"/>
</dbReference>
<feature type="compositionally biased region" description="Basic and acidic residues" evidence="5">
    <location>
        <begin position="1087"/>
        <end position="1098"/>
    </location>
</feature>
<feature type="compositionally biased region" description="Basic and acidic residues" evidence="5">
    <location>
        <begin position="987"/>
        <end position="1059"/>
    </location>
</feature>
<feature type="non-terminal residue" evidence="7">
    <location>
        <position position="1666"/>
    </location>
</feature>
<feature type="region of interest" description="Disordered" evidence="5">
    <location>
        <begin position="966"/>
        <end position="1216"/>
    </location>
</feature>
<feature type="compositionally biased region" description="Polar residues" evidence="5">
    <location>
        <begin position="386"/>
        <end position="406"/>
    </location>
</feature>
<dbReference type="PROSITE" id="PS51265">
    <property type="entry name" value="ZF_DBF4"/>
    <property type="match status" value="1"/>
</dbReference>
<protein>
    <recommendedName>
        <fullName evidence="6">DBF4-type domain-containing protein</fullName>
    </recommendedName>
</protein>
<feature type="compositionally biased region" description="Polar residues" evidence="5">
    <location>
        <begin position="966"/>
        <end position="982"/>
    </location>
</feature>